<protein>
    <recommendedName>
        <fullName evidence="6">SWIM-type domain-containing protein</fullName>
    </recommendedName>
</protein>
<evidence type="ECO:0000256" key="3">
    <source>
        <dbReference type="ARBA" id="ARBA00022833"/>
    </source>
</evidence>
<evidence type="ECO:0000256" key="2">
    <source>
        <dbReference type="ARBA" id="ARBA00022771"/>
    </source>
</evidence>
<dbReference type="GO" id="GO:0008270">
    <property type="term" value="F:zinc ion binding"/>
    <property type="evidence" value="ECO:0007669"/>
    <property type="project" value="UniProtKB-KW"/>
</dbReference>
<gene>
    <name evidence="7" type="ORF">GOBAR_AA06817</name>
</gene>
<sequence>MPMKVLSIKYQFCISVDPVRYDSFDIKGPRSLEAMVQTDLASGSPYLVLYVQFSSPIDAFTTSTSNAVREEYTTPARHSGMTSTSSGWQSTSDWGRYETSRRRDDVFPMTSTSEGTSFIADNSGSDDESDVDPPREPSPNGAEVGLFSKPEPVPTIPKDVEGGSDEEEEDPRFRTYSPLTHKHNIDLSHDDELEFPYLPHRMRDHTSSSLDSGKIEVGREFSNKNSFIAALKQYSIMNGVNYNVVKSKFDKFEAKCAVQDGMCSWNITRCLRFLNKNVITNVALFNILHWQDHPKMDSDIIASLILPTLNADPKTSVPVLISYIRSQLKYTPSYRKVLERYVPGCIIDLEMAPAYYNDLLLRGCQVFKLLRSVNKESADYLCNIPFEQWTQAYNGGLRYGHMSSNLAECIKSVLKGTRHLLITAIVRETYFHLTALFPKRAASYKGQMQGGHVLCAKFRVMEFDRPNQGIIGGQYRVHLRNRTCDCGVFDALRYPCAHVIVACQNLCLDPMTYVDQVYKIDYMYNVWRHVFPPIPDERKWPSVSLTPFKRLPDRELGRKPKGRLCSTRIRNNMDIRERTNQQRLCGWCRNPGHITRSCPNRKSL</sequence>
<dbReference type="AlphaFoldDB" id="A0A2P5YDT5"/>
<feature type="region of interest" description="Disordered" evidence="5">
    <location>
        <begin position="73"/>
        <end position="176"/>
    </location>
</feature>
<organism evidence="7 8">
    <name type="scientific">Gossypium barbadense</name>
    <name type="common">Sea Island cotton</name>
    <name type="synonym">Hibiscus barbadensis</name>
    <dbReference type="NCBI Taxonomy" id="3634"/>
    <lineage>
        <taxon>Eukaryota</taxon>
        <taxon>Viridiplantae</taxon>
        <taxon>Streptophyta</taxon>
        <taxon>Embryophyta</taxon>
        <taxon>Tracheophyta</taxon>
        <taxon>Spermatophyta</taxon>
        <taxon>Magnoliopsida</taxon>
        <taxon>eudicotyledons</taxon>
        <taxon>Gunneridae</taxon>
        <taxon>Pentapetalae</taxon>
        <taxon>rosids</taxon>
        <taxon>malvids</taxon>
        <taxon>Malvales</taxon>
        <taxon>Malvaceae</taxon>
        <taxon>Malvoideae</taxon>
        <taxon>Gossypium</taxon>
    </lineage>
</organism>
<feature type="compositionally biased region" description="Basic and acidic residues" evidence="5">
    <location>
        <begin position="95"/>
        <end position="106"/>
    </location>
</feature>
<feature type="compositionally biased region" description="Polar residues" evidence="5">
    <location>
        <begin position="80"/>
        <end position="93"/>
    </location>
</feature>
<dbReference type="PANTHER" id="PTHR31973">
    <property type="entry name" value="POLYPROTEIN, PUTATIVE-RELATED"/>
    <property type="match status" value="1"/>
</dbReference>
<feature type="domain" description="SWIM-type" evidence="6">
    <location>
        <begin position="475"/>
        <end position="507"/>
    </location>
</feature>
<proteinExistence type="predicted"/>
<dbReference type="OrthoDB" id="1094581at2759"/>
<dbReference type="InterPro" id="IPR006564">
    <property type="entry name" value="Znf_PMZ"/>
</dbReference>
<name>A0A2P5YDT5_GOSBA</name>
<dbReference type="Proteomes" id="UP000239757">
    <property type="component" value="Unassembled WGS sequence"/>
</dbReference>
<evidence type="ECO:0000256" key="4">
    <source>
        <dbReference type="PROSITE-ProRule" id="PRU00325"/>
    </source>
</evidence>
<evidence type="ECO:0000256" key="1">
    <source>
        <dbReference type="ARBA" id="ARBA00022723"/>
    </source>
</evidence>
<dbReference type="InterPro" id="IPR004332">
    <property type="entry name" value="Transposase_MuDR"/>
</dbReference>
<keyword evidence="2 4" id="KW-0863">Zinc-finger</keyword>
<evidence type="ECO:0000259" key="6">
    <source>
        <dbReference type="PROSITE" id="PS50966"/>
    </source>
</evidence>
<keyword evidence="1" id="KW-0479">Metal-binding</keyword>
<dbReference type="SMART" id="SM00575">
    <property type="entry name" value="ZnF_PMZ"/>
    <property type="match status" value="1"/>
</dbReference>
<dbReference type="EMBL" id="KZ663315">
    <property type="protein sequence ID" value="PPS13755.1"/>
    <property type="molecule type" value="Genomic_DNA"/>
</dbReference>
<feature type="compositionally biased region" description="Polar residues" evidence="5">
    <location>
        <begin position="109"/>
        <end position="123"/>
    </location>
</feature>
<evidence type="ECO:0000313" key="8">
    <source>
        <dbReference type="Proteomes" id="UP000239757"/>
    </source>
</evidence>
<accession>A0A2P5YDT5</accession>
<reference evidence="7 8" key="1">
    <citation type="submission" date="2015-01" db="EMBL/GenBank/DDBJ databases">
        <title>Genome of allotetraploid Gossypium barbadense reveals genomic plasticity and fiber elongation in cotton evolution.</title>
        <authorList>
            <person name="Chen X."/>
            <person name="Liu X."/>
            <person name="Zhao B."/>
            <person name="Zheng H."/>
            <person name="Hu Y."/>
            <person name="Lu G."/>
            <person name="Yang C."/>
            <person name="Chen J."/>
            <person name="Shan C."/>
            <person name="Zhang L."/>
            <person name="Zhou Y."/>
            <person name="Wang L."/>
            <person name="Guo W."/>
            <person name="Bai Y."/>
            <person name="Ruan J."/>
            <person name="Shangguan X."/>
            <person name="Mao Y."/>
            <person name="Jiang J."/>
            <person name="Zhu Y."/>
            <person name="Lei J."/>
            <person name="Kang H."/>
            <person name="Chen S."/>
            <person name="He X."/>
            <person name="Wang R."/>
            <person name="Wang Y."/>
            <person name="Chen J."/>
            <person name="Wang L."/>
            <person name="Yu S."/>
            <person name="Wang B."/>
            <person name="Wei J."/>
            <person name="Song S."/>
            <person name="Lu X."/>
            <person name="Gao Z."/>
            <person name="Gu W."/>
            <person name="Deng X."/>
            <person name="Ma D."/>
            <person name="Wang S."/>
            <person name="Liang W."/>
            <person name="Fang L."/>
            <person name="Cai C."/>
            <person name="Zhu X."/>
            <person name="Zhou B."/>
            <person name="Zhang Y."/>
            <person name="Chen Z."/>
            <person name="Xu S."/>
            <person name="Zhu R."/>
            <person name="Wang S."/>
            <person name="Zhang T."/>
            <person name="Zhao G."/>
        </authorList>
    </citation>
    <scope>NUCLEOTIDE SEQUENCE [LARGE SCALE GENOMIC DNA]</scope>
    <source>
        <strain evidence="8">cv. Xinhai21</strain>
        <tissue evidence="7">Leaf</tissue>
    </source>
</reference>
<dbReference type="Pfam" id="PF03108">
    <property type="entry name" value="DBD_Tnp_Mut"/>
    <property type="match status" value="1"/>
</dbReference>
<dbReference type="Pfam" id="PF04434">
    <property type="entry name" value="SWIM"/>
    <property type="match status" value="1"/>
</dbReference>
<dbReference type="PANTHER" id="PTHR31973:SF195">
    <property type="entry name" value="MUDR FAMILY TRANSPOSASE"/>
    <property type="match status" value="1"/>
</dbReference>
<dbReference type="InterPro" id="IPR007527">
    <property type="entry name" value="Znf_SWIM"/>
</dbReference>
<dbReference type="PROSITE" id="PS50966">
    <property type="entry name" value="ZF_SWIM"/>
    <property type="match status" value="1"/>
</dbReference>
<evidence type="ECO:0000313" key="7">
    <source>
        <dbReference type="EMBL" id="PPS13755.1"/>
    </source>
</evidence>
<evidence type="ECO:0000256" key="5">
    <source>
        <dbReference type="SAM" id="MobiDB-lite"/>
    </source>
</evidence>
<keyword evidence="3" id="KW-0862">Zinc</keyword>